<evidence type="ECO:0000256" key="2">
    <source>
        <dbReference type="ARBA" id="ARBA00023043"/>
    </source>
</evidence>
<keyword evidence="2 3" id="KW-0040">ANK repeat</keyword>
<gene>
    <name evidence="4" type="ORF">QBC35DRAFT_396694</name>
</gene>
<feature type="repeat" description="ANK" evidence="3">
    <location>
        <begin position="116"/>
        <end position="148"/>
    </location>
</feature>
<organism evidence="4 5">
    <name type="scientific">Podospora australis</name>
    <dbReference type="NCBI Taxonomy" id="1536484"/>
    <lineage>
        <taxon>Eukaryota</taxon>
        <taxon>Fungi</taxon>
        <taxon>Dikarya</taxon>
        <taxon>Ascomycota</taxon>
        <taxon>Pezizomycotina</taxon>
        <taxon>Sordariomycetes</taxon>
        <taxon>Sordariomycetidae</taxon>
        <taxon>Sordariales</taxon>
        <taxon>Podosporaceae</taxon>
        <taxon>Podospora</taxon>
    </lineage>
</organism>
<sequence length="356" mass="38693">MVFSSDPFGGGKQLSWAAQYRYHDVVKILLEQRSNITDHTPHRWKGEVESLLGRPLHLAAANGHNIIVQLLLDEGASVGTSLSGETPLLTAARNGHDGVVKLLLDRGADTEDTDSFGETPLSLATENGHAGVVKVLLEQGANVEHDVSGETPIEIAVRNGHESIVELLITNLADIRCRNRHGKTLLISAASKGHKSIVKLLLDSGGDTLIEEKYGGHTALAWAAKNGHTSTAKLLLVYGADYRNATEEPETWNRVTAIREAAREGHDDVVRLLLSYKMNAVGSGGERSIMVDSGEQQQKPVAVTHAIAINKSKQTGYERLFQQGDGGYLSPRESNSVDRFMETALRKEKEKAAMDR</sequence>
<feature type="repeat" description="ANK" evidence="3">
    <location>
        <begin position="215"/>
        <end position="247"/>
    </location>
</feature>
<protein>
    <submittedName>
        <fullName evidence="4">Ankyrin repeat-containing domain protein</fullName>
    </submittedName>
</protein>
<dbReference type="Pfam" id="PF00023">
    <property type="entry name" value="Ank"/>
    <property type="match status" value="1"/>
</dbReference>
<feature type="repeat" description="ANK" evidence="3">
    <location>
        <begin position="181"/>
        <end position="213"/>
    </location>
</feature>
<name>A0AAN6WHN4_9PEZI</name>
<feature type="repeat" description="ANK" evidence="3">
    <location>
        <begin position="55"/>
        <end position="83"/>
    </location>
</feature>
<dbReference type="InterPro" id="IPR036770">
    <property type="entry name" value="Ankyrin_rpt-contain_sf"/>
</dbReference>
<dbReference type="SUPFAM" id="SSF48403">
    <property type="entry name" value="Ankyrin repeat"/>
    <property type="match status" value="1"/>
</dbReference>
<dbReference type="SMART" id="SM00248">
    <property type="entry name" value="ANK"/>
    <property type="match status" value="8"/>
</dbReference>
<dbReference type="Pfam" id="PF12796">
    <property type="entry name" value="Ank_2"/>
    <property type="match status" value="2"/>
</dbReference>
<dbReference type="EMBL" id="MU864777">
    <property type="protein sequence ID" value="KAK4182070.1"/>
    <property type="molecule type" value="Genomic_DNA"/>
</dbReference>
<comment type="caution">
    <text evidence="4">The sequence shown here is derived from an EMBL/GenBank/DDBJ whole genome shotgun (WGS) entry which is preliminary data.</text>
</comment>
<evidence type="ECO:0000313" key="4">
    <source>
        <dbReference type="EMBL" id="KAK4182070.1"/>
    </source>
</evidence>
<feature type="repeat" description="ANK" evidence="3">
    <location>
        <begin position="83"/>
        <end position="115"/>
    </location>
</feature>
<dbReference type="PANTHER" id="PTHR24173">
    <property type="entry name" value="ANKYRIN REPEAT CONTAINING"/>
    <property type="match status" value="1"/>
</dbReference>
<dbReference type="Proteomes" id="UP001302126">
    <property type="component" value="Unassembled WGS sequence"/>
</dbReference>
<dbReference type="PANTHER" id="PTHR24173:SF74">
    <property type="entry name" value="ANKYRIN REPEAT DOMAIN-CONTAINING PROTEIN 16"/>
    <property type="match status" value="1"/>
</dbReference>
<reference evidence="4" key="1">
    <citation type="journal article" date="2023" name="Mol. Phylogenet. Evol.">
        <title>Genome-scale phylogeny and comparative genomics of the fungal order Sordariales.</title>
        <authorList>
            <person name="Hensen N."/>
            <person name="Bonometti L."/>
            <person name="Westerberg I."/>
            <person name="Brannstrom I.O."/>
            <person name="Guillou S."/>
            <person name="Cros-Aarteil S."/>
            <person name="Calhoun S."/>
            <person name="Haridas S."/>
            <person name="Kuo A."/>
            <person name="Mondo S."/>
            <person name="Pangilinan J."/>
            <person name="Riley R."/>
            <person name="LaButti K."/>
            <person name="Andreopoulos B."/>
            <person name="Lipzen A."/>
            <person name="Chen C."/>
            <person name="Yan M."/>
            <person name="Daum C."/>
            <person name="Ng V."/>
            <person name="Clum A."/>
            <person name="Steindorff A."/>
            <person name="Ohm R.A."/>
            <person name="Martin F."/>
            <person name="Silar P."/>
            <person name="Natvig D.O."/>
            <person name="Lalanne C."/>
            <person name="Gautier V."/>
            <person name="Ament-Velasquez S.L."/>
            <person name="Kruys A."/>
            <person name="Hutchinson M.I."/>
            <person name="Powell A.J."/>
            <person name="Barry K."/>
            <person name="Miller A.N."/>
            <person name="Grigoriev I.V."/>
            <person name="Debuchy R."/>
            <person name="Gladieux P."/>
            <person name="Hiltunen Thoren M."/>
            <person name="Johannesson H."/>
        </authorList>
    </citation>
    <scope>NUCLEOTIDE SEQUENCE</scope>
    <source>
        <strain evidence="4">PSN309</strain>
    </source>
</reference>
<dbReference type="InterPro" id="IPR002110">
    <property type="entry name" value="Ankyrin_rpt"/>
</dbReference>
<evidence type="ECO:0000313" key="5">
    <source>
        <dbReference type="Proteomes" id="UP001302126"/>
    </source>
</evidence>
<proteinExistence type="predicted"/>
<dbReference type="Gene3D" id="1.25.40.20">
    <property type="entry name" value="Ankyrin repeat-containing domain"/>
    <property type="match status" value="2"/>
</dbReference>
<reference evidence="4" key="2">
    <citation type="submission" date="2023-05" db="EMBL/GenBank/DDBJ databases">
        <authorList>
            <consortium name="Lawrence Berkeley National Laboratory"/>
            <person name="Steindorff A."/>
            <person name="Hensen N."/>
            <person name="Bonometti L."/>
            <person name="Westerberg I."/>
            <person name="Brannstrom I.O."/>
            <person name="Guillou S."/>
            <person name="Cros-Aarteil S."/>
            <person name="Calhoun S."/>
            <person name="Haridas S."/>
            <person name="Kuo A."/>
            <person name="Mondo S."/>
            <person name="Pangilinan J."/>
            <person name="Riley R."/>
            <person name="Labutti K."/>
            <person name="Andreopoulos B."/>
            <person name="Lipzen A."/>
            <person name="Chen C."/>
            <person name="Yanf M."/>
            <person name="Daum C."/>
            <person name="Ng V."/>
            <person name="Clum A."/>
            <person name="Ohm R."/>
            <person name="Martin F."/>
            <person name="Silar P."/>
            <person name="Natvig D."/>
            <person name="Lalanne C."/>
            <person name="Gautier V."/>
            <person name="Ament-Velasquez S.L."/>
            <person name="Kruys A."/>
            <person name="Hutchinson M.I."/>
            <person name="Powell A.J."/>
            <person name="Barry K."/>
            <person name="Miller A.N."/>
            <person name="Grigoriev I.V."/>
            <person name="Debuchy R."/>
            <person name="Gladieux P."/>
            <person name="Thoren M.H."/>
            <person name="Johannesson H."/>
        </authorList>
    </citation>
    <scope>NUCLEOTIDE SEQUENCE</scope>
    <source>
        <strain evidence="4">PSN309</strain>
    </source>
</reference>
<dbReference type="PROSITE" id="PS50088">
    <property type="entry name" value="ANK_REPEAT"/>
    <property type="match status" value="6"/>
</dbReference>
<keyword evidence="5" id="KW-1185">Reference proteome</keyword>
<dbReference type="PRINTS" id="PR01415">
    <property type="entry name" value="ANKYRIN"/>
</dbReference>
<evidence type="ECO:0000256" key="1">
    <source>
        <dbReference type="ARBA" id="ARBA00022737"/>
    </source>
</evidence>
<dbReference type="AlphaFoldDB" id="A0AAN6WHN4"/>
<accession>A0AAN6WHN4</accession>
<dbReference type="PROSITE" id="PS50297">
    <property type="entry name" value="ANK_REP_REGION"/>
    <property type="match status" value="6"/>
</dbReference>
<evidence type="ECO:0000256" key="3">
    <source>
        <dbReference type="PROSITE-ProRule" id="PRU00023"/>
    </source>
</evidence>
<feature type="repeat" description="ANK" evidence="3">
    <location>
        <begin position="148"/>
        <end position="180"/>
    </location>
</feature>
<keyword evidence="1" id="KW-0677">Repeat</keyword>